<organism evidence="2 3">
    <name type="scientific">Ooceraea biroi</name>
    <name type="common">Clonal raider ant</name>
    <name type="synonym">Cerapachys biroi</name>
    <dbReference type="NCBI Taxonomy" id="2015173"/>
    <lineage>
        <taxon>Eukaryota</taxon>
        <taxon>Metazoa</taxon>
        <taxon>Ecdysozoa</taxon>
        <taxon>Arthropoda</taxon>
        <taxon>Hexapoda</taxon>
        <taxon>Insecta</taxon>
        <taxon>Pterygota</taxon>
        <taxon>Neoptera</taxon>
        <taxon>Endopterygota</taxon>
        <taxon>Hymenoptera</taxon>
        <taxon>Apocrita</taxon>
        <taxon>Aculeata</taxon>
        <taxon>Formicoidea</taxon>
        <taxon>Formicidae</taxon>
        <taxon>Dorylinae</taxon>
        <taxon>Ooceraea</taxon>
    </lineage>
</organism>
<accession>A0A026W6W3</accession>
<dbReference type="OrthoDB" id="6767312at2759"/>
<dbReference type="Pfam" id="PF16087">
    <property type="entry name" value="DUF4817"/>
    <property type="match status" value="1"/>
</dbReference>
<protein>
    <recommendedName>
        <fullName evidence="1">DUF4817 domain-containing protein</fullName>
    </recommendedName>
</protein>
<dbReference type="PANTHER" id="PTHR47326:SF1">
    <property type="entry name" value="HTH PSQ-TYPE DOMAIN-CONTAINING PROTEIN"/>
    <property type="match status" value="1"/>
</dbReference>
<dbReference type="EMBL" id="KK107393">
    <property type="protein sequence ID" value="EZA51366.1"/>
    <property type="molecule type" value="Genomic_DNA"/>
</dbReference>
<evidence type="ECO:0000313" key="3">
    <source>
        <dbReference type="Proteomes" id="UP000053097"/>
    </source>
</evidence>
<keyword evidence="3" id="KW-1185">Reference proteome</keyword>
<feature type="domain" description="DUF4817" evidence="1">
    <location>
        <begin position="6"/>
        <end position="41"/>
    </location>
</feature>
<name>A0A026W6W3_OOCBI</name>
<evidence type="ECO:0000259" key="1">
    <source>
        <dbReference type="Pfam" id="PF16087"/>
    </source>
</evidence>
<dbReference type="PANTHER" id="PTHR47326">
    <property type="entry name" value="TRANSPOSABLE ELEMENT TC3 TRANSPOSASE-LIKE PROTEIN"/>
    <property type="match status" value="1"/>
</dbReference>
<dbReference type="AlphaFoldDB" id="A0A026W6W3"/>
<dbReference type="OMA" id="ELNDNDH"/>
<dbReference type="InterPro" id="IPR032135">
    <property type="entry name" value="DUF4817"/>
</dbReference>
<gene>
    <name evidence="2" type="ORF">X777_09998</name>
</gene>
<reference evidence="2 3" key="1">
    <citation type="journal article" date="2014" name="Curr. Biol.">
        <title>The genome of the clonal raider ant Cerapachys biroi.</title>
        <authorList>
            <person name="Oxley P.R."/>
            <person name="Ji L."/>
            <person name="Fetter-Pruneda I."/>
            <person name="McKenzie S.K."/>
            <person name="Li C."/>
            <person name="Hu H."/>
            <person name="Zhang G."/>
            <person name="Kronauer D.J."/>
        </authorList>
    </citation>
    <scope>NUCLEOTIDE SEQUENCE [LARGE SCALE GENOMIC DNA]</scope>
</reference>
<evidence type="ECO:0000313" key="2">
    <source>
        <dbReference type="EMBL" id="EZA51366.1"/>
    </source>
</evidence>
<proteinExistence type="predicted"/>
<sequence>MALCFGASGGNFRQALRIYAERHPERRHPDDKTIKRCVQRVKDGHVKRRRRRHQVPSPLEIGVLGVAILNPNTSVKHIERLHNVPRSSASRYLRYNKFHPYRITLHQELNDNDHRRRLRLCQWAPSTK</sequence>
<dbReference type="Proteomes" id="UP000053097">
    <property type="component" value="Unassembled WGS sequence"/>
</dbReference>